<dbReference type="Pfam" id="PF01636">
    <property type="entry name" value="APH"/>
    <property type="match status" value="1"/>
</dbReference>
<comment type="caution">
    <text evidence="2">The sequence shown here is derived from an EMBL/GenBank/DDBJ whole genome shotgun (WGS) entry which is preliminary data.</text>
</comment>
<dbReference type="InterPro" id="IPR002575">
    <property type="entry name" value="Aminoglycoside_PTrfase"/>
</dbReference>
<keyword evidence="3" id="KW-1185">Reference proteome</keyword>
<evidence type="ECO:0000313" key="3">
    <source>
        <dbReference type="Proteomes" id="UP001589793"/>
    </source>
</evidence>
<proteinExistence type="predicted"/>
<dbReference type="Gene3D" id="3.30.200.20">
    <property type="entry name" value="Phosphorylase Kinase, domain 1"/>
    <property type="match status" value="1"/>
</dbReference>
<reference evidence="2 3" key="1">
    <citation type="submission" date="2024-09" db="EMBL/GenBank/DDBJ databases">
        <authorList>
            <person name="Sun Q."/>
            <person name="Mori K."/>
        </authorList>
    </citation>
    <scope>NUCLEOTIDE SEQUENCE [LARGE SCALE GENOMIC DNA]</scope>
    <source>
        <strain evidence="2 3">CICC 10874</strain>
    </source>
</reference>
<protein>
    <submittedName>
        <fullName evidence="2">Phosphotransferase enzyme family protein</fullName>
    </submittedName>
</protein>
<organism evidence="2 3">
    <name type="scientific">Brachybacterium hainanense</name>
    <dbReference type="NCBI Taxonomy" id="1541174"/>
    <lineage>
        <taxon>Bacteria</taxon>
        <taxon>Bacillati</taxon>
        <taxon>Actinomycetota</taxon>
        <taxon>Actinomycetes</taxon>
        <taxon>Micrococcales</taxon>
        <taxon>Dermabacteraceae</taxon>
        <taxon>Brachybacterium</taxon>
    </lineage>
</organism>
<dbReference type="SUPFAM" id="SSF56112">
    <property type="entry name" value="Protein kinase-like (PK-like)"/>
    <property type="match status" value="1"/>
</dbReference>
<accession>A0ABV6RF85</accession>
<gene>
    <name evidence="2" type="ORF">ACFFF6_17085</name>
</gene>
<dbReference type="RefSeq" id="WP_376982696.1">
    <property type="nucleotide sequence ID" value="NZ_JBHLSV010000027.1"/>
</dbReference>
<evidence type="ECO:0000313" key="2">
    <source>
        <dbReference type="EMBL" id="MFC0675666.1"/>
    </source>
</evidence>
<dbReference type="Proteomes" id="UP001589793">
    <property type="component" value="Unassembled WGS sequence"/>
</dbReference>
<name>A0ABV6RF85_9MICO</name>
<evidence type="ECO:0000259" key="1">
    <source>
        <dbReference type="Pfam" id="PF01636"/>
    </source>
</evidence>
<dbReference type="InterPro" id="IPR011009">
    <property type="entry name" value="Kinase-like_dom_sf"/>
</dbReference>
<dbReference type="EMBL" id="JBHLSV010000027">
    <property type="protein sequence ID" value="MFC0675666.1"/>
    <property type="molecule type" value="Genomic_DNA"/>
</dbReference>
<dbReference type="Gene3D" id="3.90.1200.10">
    <property type="match status" value="1"/>
</dbReference>
<feature type="domain" description="Aminoglycoside phosphotransferase" evidence="1">
    <location>
        <begin position="31"/>
        <end position="277"/>
    </location>
</feature>
<sequence>MDAMGSAHPDPDVLVAIVTTALLDLHAVSGTVSRIAAGTETDNFAVHADDGRRLFAKVYRDHNALDEDRAAIALSQFAAAGGVPVPTAHRSRSGDVIGTSHGVSLSLWDLVADARTAEDGIRGERWVHVGRTLGMLHRRLAEHPAADPQRRPASGVADVVRARGRYDRLIEEHRGRAARDADAAWALEAMTTRRSLLPRIVEVLASLPPMTVQVLHGDLAAPNLLMCGDEVAAVIDFQPPAPHYLEWEIARIGCDPRTVLEVGDWPEGLARLRSAYLEEHHPPSMPSLRSIIAAGCAFTMASAYPLAALLEEQVHDSALREYGRQRHEAALRLLDALDDLP</sequence>